<dbReference type="InterPro" id="IPR013154">
    <property type="entry name" value="ADH-like_N"/>
</dbReference>
<dbReference type="InterPro" id="IPR020843">
    <property type="entry name" value="ER"/>
</dbReference>
<dbReference type="CDD" id="cd08241">
    <property type="entry name" value="QOR1"/>
    <property type="match status" value="1"/>
</dbReference>
<dbReference type="Gene3D" id="3.40.50.720">
    <property type="entry name" value="NAD(P)-binding Rossmann-like Domain"/>
    <property type="match status" value="1"/>
</dbReference>
<feature type="domain" description="Enoyl reductase (ER)" evidence="1">
    <location>
        <begin position="10"/>
        <end position="322"/>
    </location>
</feature>
<dbReference type="Gene3D" id="3.90.180.10">
    <property type="entry name" value="Medium-chain alcohol dehydrogenases, catalytic domain"/>
    <property type="match status" value="1"/>
</dbReference>
<evidence type="ECO:0000313" key="3">
    <source>
        <dbReference type="Proteomes" id="UP000048926"/>
    </source>
</evidence>
<dbReference type="InterPro" id="IPR013149">
    <property type="entry name" value="ADH-like_C"/>
</dbReference>
<gene>
    <name evidence="2" type="primary">adhT</name>
    <name evidence="2" type="ORF">LAL4801_04537</name>
</gene>
<protein>
    <submittedName>
        <fullName evidence="2">Alcohol dehydrogenase</fullName>
        <ecNumber evidence="2">1.1.1.1</ecNumber>
    </submittedName>
</protein>
<dbReference type="SUPFAM" id="SSF51735">
    <property type="entry name" value="NAD(P)-binding Rossmann-fold domains"/>
    <property type="match status" value="1"/>
</dbReference>
<evidence type="ECO:0000313" key="2">
    <source>
        <dbReference type="EMBL" id="CTQ46081.1"/>
    </source>
</evidence>
<dbReference type="SUPFAM" id="SSF50129">
    <property type="entry name" value="GroES-like"/>
    <property type="match status" value="1"/>
</dbReference>
<dbReference type="OrthoDB" id="4190732at2"/>
<keyword evidence="2" id="KW-0560">Oxidoreductase</keyword>
<proteinExistence type="predicted"/>
<reference evidence="3" key="1">
    <citation type="submission" date="2015-07" db="EMBL/GenBank/DDBJ databases">
        <authorList>
            <person name="Rodrigo-Torres Lidia"/>
            <person name="Arahal R.David."/>
        </authorList>
    </citation>
    <scope>NUCLEOTIDE SEQUENCE [LARGE SCALE GENOMIC DNA]</scope>
    <source>
        <strain evidence="3">CECT 4801</strain>
    </source>
</reference>
<dbReference type="InterPro" id="IPR051397">
    <property type="entry name" value="Zn-ADH-like_protein"/>
</dbReference>
<dbReference type="STRING" id="187304.B0E33_14210"/>
<dbReference type="EC" id="1.1.1.1" evidence="2"/>
<dbReference type="RefSeq" id="WP_055659788.1">
    <property type="nucleotide sequence ID" value="NZ_CXST01000003.1"/>
</dbReference>
<dbReference type="InterPro" id="IPR011032">
    <property type="entry name" value="GroES-like_sf"/>
</dbReference>
<dbReference type="Pfam" id="PF08240">
    <property type="entry name" value="ADH_N"/>
    <property type="match status" value="1"/>
</dbReference>
<dbReference type="InterPro" id="IPR036291">
    <property type="entry name" value="NAD(P)-bd_dom_sf"/>
</dbReference>
<organism evidence="2 3">
    <name type="scientific">Roseibium aggregatum</name>
    <dbReference type="NCBI Taxonomy" id="187304"/>
    <lineage>
        <taxon>Bacteria</taxon>
        <taxon>Pseudomonadati</taxon>
        <taxon>Pseudomonadota</taxon>
        <taxon>Alphaproteobacteria</taxon>
        <taxon>Hyphomicrobiales</taxon>
        <taxon>Stappiaceae</taxon>
        <taxon>Roseibium</taxon>
    </lineage>
</organism>
<dbReference type="PANTHER" id="PTHR43677">
    <property type="entry name" value="SHORT-CHAIN DEHYDROGENASE/REDUCTASE"/>
    <property type="match status" value="1"/>
</dbReference>
<dbReference type="Proteomes" id="UP000048926">
    <property type="component" value="Unassembled WGS sequence"/>
</dbReference>
<evidence type="ECO:0000259" key="1">
    <source>
        <dbReference type="SMART" id="SM00829"/>
    </source>
</evidence>
<dbReference type="EMBL" id="CXST01000003">
    <property type="protein sequence ID" value="CTQ46081.1"/>
    <property type="molecule type" value="Genomic_DNA"/>
</dbReference>
<dbReference type="Pfam" id="PF00107">
    <property type="entry name" value="ADH_zinc_N"/>
    <property type="match status" value="1"/>
</dbReference>
<dbReference type="PANTHER" id="PTHR43677:SF4">
    <property type="entry name" value="QUINONE OXIDOREDUCTASE-LIKE PROTEIN 2"/>
    <property type="match status" value="1"/>
</dbReference>
<keyword evidence="3" id="KW-1185">Reference proteome</keyword>
<dbReference type="GO" id="GO:0004022">
    <property type="term" value="F:alcohol dehydrogenase (NAD+) activity"/>
    <property type="evidence" value="ECO:0007669"/>
    <property type="project" value="UniProtKB-EC"/>
</dbReference>
<accession>A0A0M6YAP3</accession>
<dbReference type="AlphaFoldDB" id="A0A0M6YAP3"/>
<sequence length="324" mass="34349">MKACLCKTFGSPSSLVVEEIADPVAGPGEVVVRVKACALNFFDTLIIRGKYQYKPEMPFSPSAEFAGVVDQVGSGVEGVSPGDRVMSYMRWGAAREKVVVAAGDLVSLPDDIPFEVAAGLTVTYGTTLHAYRDRAGLKPGETVAVLGASGGVGQAAVEIAAIMGAKVIACASSEEKLAFARSLGADMTVDYSVEPLKETLKELTGGKGVDVVYDPVGGELSEQAIRATAWEGRFLVIGFAAGDIPKIPLNIVMLKGCDIRGVFWGAALDRDPEGHRRNMKELLSWVSEGKLKPHIHGVYKLEETATALEEIAARRVQGKVIVTP</sequence>
<name>A0A0M6YAP3_9HYPH</name>
<dbReference type="SMART" id="SM00829">
    <property type="entry name" value="PKS_ER"/>
    <property type="match status" value="1"/>
</dbReference>